<evidence type="ECO:0000256" key="9">
    <source>
        <dbReference type="ARBA" id="ARBA00023284"/>
    </source>
</evidence>
<evidence type="ECO:0000256" key="3">
    <source>
        <dbReference type="ARBA" id="ARBA00022723"/>
    </source>
</evidence>
<sequence length="181" mass="21290">MQILVHICCAPCFTYPHKRLVEEGHDVTGFFYNPNIHPYLEYKNRLESLEKYVELKGARMIYKDDYNIESYLRGALDADDRCRFCYTMRLTEAAKTACTLGFEAFTTTLLISPYQEHEVLIETGKKAADENGIEFYYEDFKEGYRESRELARGFGLYMQKYCGCIFSEKERYCKTKNKSKP</sequence>
<evidence type="ECO:0000256" key="5">
    <source>
        <dbReference type="ARBA" id="ARBA00023002"/>
    </source>
</evidence>
<keyword evidence="9" id="KW-0676">Redox-active center</keyword>
<evidence type="ECO:0000256" key="6">
    <source>
        <dbReference type="ARBA" id="ARBA00023004"/>
    </source>
</evidence>
<evidence type="ECO:0000256" key="2">
    <source>
        <dbReference type="ARBA" id="ARBA00022694"/>
    </source>
</evidence>
<evidence type="ECO:0000256" key="4">
    <source>
        <dbReference type="ARBA" id="ARBA00022785"/>
    </source>
</evidence>
<evidence type="ECO:0000256" key="7">
    <source>
        <dbReference type="ARBA" id="ARBA00023014"/>
    </source>
</evidence>
<dbReference type="RefSeq" id="WP_096206473.1">
    <property type="nucleotide sequence ID" value="NZ_FZMP01000196.1"/>
</dbReference>
<dbReference type="OrthoDB" id="145431at2157"/>
<dbReference type="PANTHER" id="PTHR36701">
    <property type="entry name" value="EPOXYQUEUOSINE REDUCTASE QUEH"/>
    <property type="match status" value="1"/>
</dbReference>
<keyword evidence="6" id="KW-0408">Iron</keyword>
<evidence type="ECO:0000256" key="8">
    <source>
        <dbReference type="ARBA" id="ARBA00023157"/>
    </source>
</evidence>
<accession>A0A284VRN0</accession>
<keyword evidence="11" id="KW-1185">Reference proteome</keyword>
<dbReference type="STRING" id="1392998.ANME2D_01004"/>
<keyword evidence="2" id="KW-0819">tRNA processing</keyword>
<keyword evidence="7" id="KW-0411">Iron-sulfur</keyword>
<evidence type="ECO:0000313" key="10">
    <source>
        <dbReference type="EMBL" id="SNQ61847.1"/>
    </source>
</evidence>
<dbReference type="GO" id="GO:0051539">
    <property type="term" value="F:4 iron, 4 sulfur cluster binding"/>
    <property type="evidence" value="ECO:0007669"/>
    <property type="project" value="UniProtKB-KW"/>
</dbReference>
<dbReference type="GO" id="GO:0046872">
    <property type="term" value="F:metal ion binding"/>
    <property type="evidence" value="ECO:0007669"/>
    <property type="project" value="UniProtKB-KW"/>
</dbReference>
<dbReference type="PANTHER" id="PTHR36701:SF1">
    <property type="entry name" value="EPOXYQUEUOSINE REDUCTASE QUEH"/>
    <property type="match status" value="1"/>
</dbReference>
<keyword evidence="5" id="KW-0560">Oxidoreductase</keyword>
<keyword evidence="3" id="KW-0479">Metal-binding</keyword>
<organism evidence="10 11">
    <name type="scientific">Candidatus Methanoperedens nitratireducens</name>
    <dbReference type="NCBI Taxonomy" id="1392998"/>
    <lineage>
        <taxon>Archaea</taxon>
        <taxon>Methanobacteriati</taxon>
        <taxon>Methanobacteriota</taxon>
        <taxon>Stenosarchaea group</taxon>
        <taxon>Methanomicrobia</taxon>
        <taxon>Methanosarcinales</taxon>
        <taxon>ANME-2 cluster</taxon>
        <taxon>Candidatus Methanoperedentaceae</taxon>
        <taxon>Candidatus Methanoperedens</taxon>
    </lineage>
</organism>
<dbReference type="HAMAP" id="MF_02089">
    <property type="entry name" value="QueH"/>
    <property type="match status" value="1"/>
</dbReference>
<dbReference type="Proteomes" id="UP000218615">
    <property type="component" value="Unassembled WGS sequence"/>
</dbReference>
<dbReference type="GO" id="GO:0008616">
    <property type="term" value="P:tRNA queuosine(34) biosynthetic process"/>
    <property type="evidence" value="ECO:0007669"/>
    <property type="project" value="UniProtKB-KW"/>
</dbReference>
<keyword evidence="4" id="KW-0671">Queuosine biosynthesis</keyword>
<protein>
    <recommendedName>
        <fullName evidence="12">Epoxyqueuosine reductase QueH</fullName>
    </recommendedName>
</protein>
<dbReference type="GO" id="GO:0016491">
    <property type="term" value="F:oxidoreductase activity"/>
    <property type="evidence" value="ECO:0007669"/>
    <property type="project" value="UniProtKB-KW"/>
</dbReference>
<name>A0A284VRN0_9EURY</name>
<dbReference type="EMBL" id="FZMP01000196">
    <property type="protein sequence ID" value="SNQ61847.1"/>
    <property type="molecule type" value="Genomic_DNA"/>
</dbReference>
<dbReference type="InterPro" id="IPR003828">
    <property type="entry name" value="QueH"/>
</dbReference>
<evidence type="ECO:0008006" key="12">
    <source>
        <dbReference type="Google" id="ProtNLM"/>
    </source>
</evidence>
<dbReference type="Pfam" id="PF02677">
    <property type="entry name" value="QueH"/>
    <property type="match status" value="1"/>
</dbReference>
<keyword evidence="8" id="KW-1015">Disulfide bond</keyword>
<keyword evidence="1" id="KW-0004">4Fe-4S</keyword>
<proteinExistence type="inferred from homology"/>
<gene>
    <name evidence="10" type="ORF">MNV_50106</name>
</gene>
<dbReference type="AlphaFoldDB" id="A0A284VRN0"/>
<evidence type="ECO:0000313" key="11">
    <source>
        <dbReference type="Proteomes" id="UP000218615"/>
    </source>
</evidence>
<reference evidence="11" key="1">
    <citation type="submission" date="2017-06" db="EMBL/GenBank/DDBJ databases">
        <authorList>
            <person name="Cremers G."/>
        </authorList>
    </citation>
    <scope>NUCLEOTIDE SEQUENCE [LARGE SCALE GENOMIC DNA]</scope>
</reference>
<evidence type="ECO:0000256" key="1">
    <source>
        <dbReference type="ARBA" id="ARBA00022485"/>
    </source>
</evidence>